<dbReference type="RefSeq" id="WP_087198789.1">
    <property type="nucleotide sequence ID" value="NZ_PPEL01000115.1"/>
</dbReference>
<evidence type="ECO:0000256" key="1">
    <source>
        <dbReference type="ARBA" id="ARBA00023125"/>
    </source>
</evidence>
<dbReference type="GO" id="GO:0003677">
    <property type="term" value="F:DNA binding"/>
    <property type="evidence" value="ECO:0007669"/>
    <property type="project" value="UniProtKB-UniRule"/>
</dbReference>
<keyword evidence="1 2" id="KW-0238">DNA-binding</keyword>
<organism evidence="5 6">
    <name type="scientific">Rubneribacter badeniensis</name>
    <dbReference type="NCBI Taxonomy" id="2070688"/>
    <lineage>
        <taxon>Bacteria</taxon>
        <taxon>Bacillati</taxon>
        <taxon>Actinomycetota</taxon>
        <taxon>Coriobacteriia</taxon>
        <taxon>Eggerthellales</taxon>
        <taxon>Eggerthellaceae</taxon>
        <taxon>Rubneribacter</taxon>
    </lineage>
</organism>
<comment type="caution">
    <text evidence="5">The sequence shown here is derived from an EMBL/GenBank/DDBJ whole genome shotgun (WGS) entry which is preliminary data.</text>
</comment>
<keyword evidence="3" id="KW-0472">Membrane</keyword>
<dbReference type="InterPro" id="IPR009057">
    <property type="entry name" value="Homeodomain-like_sf"/>
</dbReference>
<dbReference type="EMBL" id="PPEL01000115">
    <property type="protein sequence ID" value="PNV64326.1"/>
    <property type="molecule type" value="Genomic_DNA"/>
</dbReference>
<evidence type="ECO:0000313" key="6">
    <source>
        <dbReference type="Proteomes" id="UP000236488"/>
    </source>
</evidence>
<dbReference type="Gene3D" id="1.10.357.10">
    <property type="entry name" value="Tetracycline Repressor, domain 2"/>
    <property type="match status" value="1"/>
</dbReference>
<dbReference type="InterPro" id="IPR001647">
    <property type="entry name" value="HTH_TetR"/>
</dbReference>
<evidence type="ECO:0000256" key="2">
    <source>
        <dbReference type="PROSITE-ProRule" id="PRU00335"/>
    </source>
</evidence>
<dbReference type="SUPFAM" id="SSF46689">
    <property type="entry name" value="Homeodomain-like"/>
    <property type="match status" value="1"/>
</dbReference>
<evidence type="ECO:0000259" key="4">
    <source>
        <dbReference type="PROSITE" id="PS50977"/>
    </source>
</evidence>
<proteinExistence type="predicted"/>
<name>A0A2K2U1X9_9ACTN</name>
<dbReference type="AlphaFoldDB" id="A0A2K2U1X9"/>
<dbReference type="PROSITE" id="PS50977">
    <property type="entry name" value="HTH_TETR_2"/>
    <property type="match status" value="1"/>
</dbReference>
<accession>A0A2K2U1X9</accession>
<feature type="domain" description="HTH tetR-type" evidence="4">
    <location>
        <begin position="4"/>
        <end position="64"/>
    </location>
</feature>
<protein>
    <recommendedName>
        <fullName evidence="4">HTH tetR-type domain-containing protein</fullName>
    </recommendedName>
</protein>
<reference evidence="5 6" key="1">
    <citation type="journal article" date="2018" name="Int. J. Syst. Evol. Microbiol.">
        <title>Rubneribacter badeniensis gen. nov., sp. nov. and Enteroscipio rubneri gen. nov., sp. nov., new members of the Eggerthellaceae isolated from human faeces.</title>
        <authorList>
            <person name="Danylec N."/>
            <person name="Gobl A."/>
            <person name="Stoll D.A."/>
            <person name="Hetzer B."/>
            <person name="Kulling S.E."/>
            <person name="Huch M."/>
        </authorList>
    </citation>
    <scope>NUCLEOTIDE SEQUENCE [LARGE SCALE GENOMIC DNA]</scope>
    <source>
        <strain evidence="5 6">ResAG-85</strain>
    </source>
</reference>
<feature type="DNA-binding region" description="H-T-H motif" evidence="2">
    <location>
        <begin position="27"/>
        <end position="46"/>
    </location>
</feature>
<keyword evidence="3" id="KW-1133">Transmembrane helix</keyword>
<evidence type="ECO:0000256" key="3">
    <source>
        <dbReference type="SAM" id="Phobius"/>
    </source>
</evidence>
<feature type="transmembrane region" description="Helical" evidence="3">
    <location>
        <begin position="120"/>
        <end position="141"/>
    </location>
</feature>
<gene>
    <name evidence="5" type="ORF">C2L80_12560</name>
</gene>
<keyword evidence="6" id="KW-1185">Reference proteome</keyword>
<keyword evidence="3" id="KW-0812">Transmembrane</keyword>
<sequence length="251" mass="29988">MSKASVQQRFASAFMTLVPQTPTKRVTVAELTRYLHVDRKTFYNYFDNIDSLMIWIYRDYLAKMLEDALFDDWEKEKPSADAFDPYPELPFYARRREKGLLCQGPYFKAMAYHWENHRRYYSIVFSSSCYLDLFDYIIALFLPPFREDVRYYLDGRQMPDIVVDFIAEYHVMGVFGRLRYHFTQTNKFIMQDEIDSFWNYAHTAMKESVECCFEAVERRGIARLLGQGGQTVRFRGYHRERFSECGDGRLS</sequence>
<dbReference type="Proteomes" id="UP000236488">
    <property type="component" value="Unassembled WGS sequence"/>
</dbReference>
<evidence type="ECO:0000313" key="5">
    <source>
        <dbReference type="EMBL" id="PNV64326.1"/>
    </source>
</evidence>